<dbReference type="AlphaFoldDB" id="X1CJA6"/>
<sequence length="102" mass="11557">MALTLHSHQEDFPVVENGKIVGLLTRADVILTIHQFGVQKLVQDVMKKDFPVVQVNDALIKAHKLMEEWKIKAVPVLNRERVVGIVSLEDISRVYLLMSGKK</sequence>
<dbReference type="SMART" id="SM00116">
    <property type="entry name" value="CBS"/>
    <property type="match status" value="1"/>
</dbReference>
<organism evidence="3">
    <name type="scientific">marine sediment metagenome</name>
    <dbReference type="NCBI Taxonomy" id="412755"/>
    <lineage>
        <taxon>unclassified sequences</taxon>
        <taxon>metagenomes</taxon>
        <taxon>ecological metagenomes</taxon>
    </lineage>
</organism>
<reference evidence="3" key="1">
    <citation type="journal article" date="2014" name="Front. Microbiol.">
        <title>High frequency of phylogenetically diverse reductive dehalogenase-homologous genes in deep subseafloor sedimentary metagenomes.</title>
        <authorList>
            <person name="Kawai M."/>
            <person name="Futagami T."/>
            <person name="Toyoda A."/>
            <person name="Takaki Y."/>
            <person name="Nishi S."/>
            <person name="Hori S."/>
            <person name="Arai W."/>
            <person name="Tsubouchi T."/>
            <person name="Morono Y."/>
            <person name="Uchiyama I."/>
            <person name="Ito T."/>
            <person name="Fujiyama A."/>
            <person name="Inagaki F."/>
            <person name="Takami H."/>
        </authorList>
    </citation>
    <scope>NUCLEOTIDE SEQUENCE</scope>
    <source>
        <strain evidence="3">Expedition CK06-06</strain>
    </source>
</reference>
<proteinExistence type="predicted"/>
<accession>X1CJA6</accession>
<evidence type="ECO:0000259" key="2">
    <source>
        <dbReference type="PROSITE" id="PS51371"/>
    </source>
</evidence>
<dbReference type="Gene3D" id="3.10.580.10">
    <property type="entry name" value="CBS-domain"/>
    <property type="match status" value="1"/>
</dbReference>
<dbReference type="Pfam" id="PF00571">
    <property type="entry name" value="CBS"/>
    <property type="match status" value="2"/>
</dbReference>
<dbReference type="EMBL" id="BART01021115">
    <property type="protein sequence ID" value="GAG96323.1"/>
    <property type="molecule type" value="Genomic_DNA"/>
</dbReference>
<gene>
    <name evidence="3" type="ORF">S01H4_39054</name>
</gene>
<dbReference type="InterPro" id="IPR051257">
    <property type="entry name" value="Diverse_CBS-Domain"/>
</dbReference>
<protein>
    <recommendedName>
        <fullName evidence="2">CBS domain-containing protein</fullName>
    </recommendedName>
</protein>
<dbReference type="CDD" id="cd02205">
    <property type="entry name" value="CBS_pair_SF"/>
    <property type="match status" value="1"/>
</dbReference>
<dbReference type="PANTHER" id="PTHR43080:SF2">
    <property type="entry name" value="CBS DOMAIN-CONTAINING PROTEIN"/>
    <property type="match status" value="1"/>
</dbReference>
<keyword evidence="1" id="KW-0129">CBS domain</keyword>
<dbReference type="PANTHER" id="PTHR43080">
    <property type="entry name" value="CBS DOMAIN-CONTAINING PROTEIN CBSX3, MITOCHONDRIAL"/>
    <property type="match status" value="1"/>
</dbReference>
<evidence type="ECO:0000256" key="1">
    <source>
        <dbReference type="ARBA" id="ARBA00023122"/>
    </source>
</evidence>
<evidence type="ECO:0000313" key="3">
    <source>
        <dbReference type="EMBL" id="GAG96323.1"/>
    </source>
</evidence>
<feature type="domain" description="CBS" evidence="2">
    <location>
        <begin position="46"/>
        <end position="102"/>
    </location>
</feature>
<name>X1CJA6_9ZZZZ</name>
<dbReference type="SUPFAM" id="SSF54631">
    <property type="entry name" value="CBS-domain pair"/>
    <property type="match status" value="1"/>
</dbReference>
<dbReference type="PROSITE" id="PS51371">
    <property type="entry name" value="CBS"/>
    <property type="match status" value="1"/>
</dbReference>
<dbReference type="InterPro" id="IPR000644">
    <property type="entry name" value="CBS_dom"/>
</dbReference>
<dbReference type="InterPro" id="IPR046342">
    <property type="entry name" value="CBS_dom_sf"/>
</dbReference>
<comment type="caution">
    <text evidence="3">The sequence shown here is derived from an EMBL/GenBank/DDBJ whole genome shotgun (WGS) entry which is preliminary data.</text>
</comment>